<dbReference type="Gene3D" id="3.10.20.740">
    <property type="match status" value="1"/>
</dbReference>
<dbReference type="FunFam" id="3.10.20.740:FF:000004">
    <property type="entry name" value="NADH-quinone oxidoreductase"/>
    <property type="match status" value="1"/>
</dbReference>
<proteinExistence type="inferred from homology"/>
<keyword evidence="9" id="KW-0411">Iron-sulfur</keyword>
<keyword evidence="11" id="KW-0472">Membrane</keyword>
<comment type="similarity">
    <text evidence="3">Belongs to the complex I 75 kDa subunit family.</text>
</comment>
<dbReference type="SMART" id="SM00929">
    <property type="entry name" value="NADH-G_4Fe-4S_3"/>
    <property type="match status" value="1"/>
</dbReference>
<evidence type="ECO:0000256" key="3">
    <source>
        <dbReference type="ARBA" id="ARBA00005404"/>
    </source>
</evidence>
<keyword evidence="6" id="KW-0479">Metal-binding</keyword>
<organism evidence="15 16">
    <name type="scientific">Chromobacterium paludis</name>
    <dbReference type="NCBI Taxonomy" id="2605945"/>
    <lineage>
        <taxon>Bacteria</taxon>
        <taxon>Pseudomonadati</taxon>
        <taxon>Pseudomonadota</taxon>
        <taxon>Betaproteobacteria</taxon>
        <taxon>Neisseriales</taxon>
        <taxon>Chromobacteriaceae</taxon>
        <taxon>Chromobacterium</taxon>
    </lineage>
</organism>
<dbReference type="Pfam" id="PF13510">
    <property type="entry name" value="Fer2_4"/>
    <property type="match status" value="1"/>
</dbReference>
<evidence type="ECO:0000259" key="14">
    <source>
        <dbReference type="PROSITE" id="PS51839"/>
    </source>
</evidence>
<reference evidence="15 16" key="1">
    <citation type="submission" date="2019-08" db="EMBL/GenBank/DDBJ databases">
        <title>Chromobacterium paludis, a novel bacterium isolated from a Maryland marsh pond.</title>
        <authorList>
            <person name="Blackburn M.B."/>
            <person name="Gundersen-Rindal D.E."/>
        </authorList>
    </citation>
    <scope>NUCLEOTIDE SEQUENCE [LARGE SCALE GENOMIC DNA]</scope>
    <source>
        <strain evidence="16">IIBBL 257-1</strain>
    </source>
</reference>
<name>A0A5C1DEB6_9NEIS</name>
<comment type="cofactor">
    <cofactor evidence="1">
        <name>[4Fe-4S] cluster</name>
        <dbReference type="ChEBI" id="CHEBI:49883"/>
    </cofactor>
</comment>
<keyword evidence="5" id="KW-0001">2Fe-2S</keyword>
<dbReference type="GO" id="GO:0016020">
    <property type="term" value="C:membrane"/>
    <property type="evidence" value="ECO:0007669"/>
    <property type="project" value="UniProtKB-SubCell"/>
</dbReference>
<evidence type="ECO:0000313" key="15">
    <source>
        <dbReference type="EMBL" id="QEL55124.1"/>
    </source>
</evidence>
<dbReference type="RefSeq" id="WP_149295494.1">
    <property type="nucleotide sequence ID" value="NZ_CP043473.1"/>
</dbReference>
<dbReference type="GO" id="GO:0042773">
    <property type="term" value="P:ATP synthesis coupled electron transport"/>
    <property type="evidence" value="ECO:0007669"/>
    <property type="project" value="InterPro"/>
</dbReference>
<comment type="cofactor">
    <cofactor evidence="12">
        <name>[2Fe-2S] cluster</name>
        <dbReference type="ChEBI" id="CHEBI:190135"/>
    </cofactor>
</comment>
<protein>
    <submittedName>
        <fullName evidence="15">2Fe-2S iron-sulfur cluster binding domain-containing protein</fullName>
    </submittedName>
</protein>
<dbReference type="PROSITE" id="PS51085">
    <property type="entry name" value="2FE2S_FER_2"/>
    <property type="match status" value="1"/>
</dbReference>
<dbReference type="Gene3D" id="3.30.70.20">
    <property type="match status" value="1"/>
</dbReference>
<evidence type="ECO:0000259" key="13">
    <source>
        <dbReference type="PROSITE" id="PS51085"/>
    </source>
</evidence>
<evidence type="ECO:0000256" key="7">
    <source>
        <dbReference type="ARBA" id="ARBA00022967"/>
    </source>
</evidence>
<dbReference type="InterPro" id="IPR036010">
    <property type="entry name" value="2Fe-2S_ferredoxin-like_sf"/>
</dbReference>
<dbReference type="GO" id="GO:0051537">
    <property type="term" value="F:2 iron, 2 sulfur cluster binding"/>
    <property type="evidence" value="ECO:0007669"/>
    <property type="project" value="UniProtKB-KW"/>
</dbReference>
<dbReference type="InterPro" id="IPR019574">
    <property type="entry name" value="NADH_UbQ_OxRdtase_Gsu_4Fe4S-bd"/>
</dbReference>
<dbReference type="KEGG" id="chrm:FYK34_05855"/>
<keyword evidence="8" id="KW-0408">Iron</keyword>
<dbReference type="AlphaFoldDB" id="A0A5C1DEB6"/>
<feature type="domain" description="4Fe-4S His(Cys)3-ligated-type" evidence="14">
    <location>
        <begin position="74"/>
        <end position="113"/>
    </location>
</feature>
<dbReference type="PIRSF" id="PIRSF000309">
    <property type="entry name" value="NAD_red_hyd_HoxU"/>
    <property type="match status" value="1"/>
</dbReference>
<gene>
    <name evidence="15" type="ORF">FYK34_05855</name>
</gene>
<evidence type="ECO:0000256" key="12">
    <source>
        <dbReference type="ARBA" id="ARBA00034078"/>
    </source>
</evidence>
<dbReference type="GO" id="GO:0016491">
    <property type="term" value="F:oxidoreductase activity"/>
    <property type="evidence" value="ECO:0007669"/>
    <property type="project" value="InterPro"/>
</dbReference>
<dbReference type="GO" id="GO:0008137">
    <property type="term" value="F:NADH dehydrogenase (ubiquinone) activity"/>
    <property type="evidence" value="ECO:0007669"/>
    <property type="project" value="InterPro"/>
</dbReference>
<evidence type="ECO:0000256" key="11">
    <source>
        <dbReference type="ARBA" id="ARBA00023136"/>
    </source>
</evidence>
<dbReference type="SUPFAM" id="SSF54862">
    <property type="entry name" value="4Fe-4S ferredoxins"/>
    <property type="match status" value="1"/>
</dbReference>
<dbReference type="Pfam" id="PF10588">
    <property type="entry name" value="NADH-G_4Fe-4S_3"/>
    <property type="match status" value="1"/>
</dbReference>
<evidence type="ECO:0000256" key="5">
    <source>
        <dbReference type="ARBA" id="ARBA00022714"/>
    </source>
</evidence>
<comment type="subcellular location">
    <subcellularLocation>
        <location evidence="2">Membrane</location>
    </subcellularLocation>
</comment>
<keyword evidence="4" id="KW-0004">4Fe-4S</keyword>
<dbReference type="Pfam" id="PF13459">
    <property type="entry name" value="Fer4_15"/>
    <property type="match status" value="1"/>
</dbReference>
<dbReference type="Proteomes" id="UP000322079">
    <property type="component" value="Chromosome"/>
</dbReference>
<dbReference type="InterPro" id="IPR001041">
    <property type="entry name" value="2Fe-2S_ferredoxin-type"/>
</dbReference>
<dbReference type="EMBL" id="CP043473">
    <property type="protein sequence ID" value="QEL55124.1"/>
    <property type="molecule type" value="Genomic_DNA"/>
</dbReference>
<sequence>MFLLDGREIAFEPGQTIMDAALQAGVYIPHLCHHPDFPPHGSCRLCCVRVNGRVEAACATPAQAGMAVENLSEDLQRDRRLLVQMLFVEGNHFCPFCERSGNCQLQAVAYFVGMEEAHYAHFYPRRELDASHPDILLDRDRCIQCALCVRASREADGKSVFELAGRGAATQLIVNSPSGLLKDSALQVTDRAAHVCPVGAILIKRQGYRAAIGERLYDERTIAEVGNRRPDEE</sequence>
<dbReference type="GO" id="GO:0051539">
    <property type="term" value="F:4 iron, 4 sulfur cluster binding"/>
    <property type="evidence" value="ECO:0007669"/>
    <property type="project" value="UniProtKB-KW"/>
</dbReference>
<keyword evidence="16" id="KW-1185">Reference proteome</keyword>
<evidence type="ECO:0000256" key="10">
    <source>
        <dbReference type="ARBA" id="ARBA00023027"/>
    </source>
</evidence>
<feature type="domain" description="2Fe-2S ferredoxin-type" evidence="13">
    <location>
        <begin position="1"/>
        <end position="74"/>
    </location>
</feature>
<keyword evidence="7" id="KW-1278">Translocase</keyword>
<evidence type="ECO:0000256" key="9">
    <source>
        <dbReference type="ARBA" id="ARBA00023014"/>
    </source>
</evidence>
<evidence type="ECO:0000256" key="8">
    <source>
        <dbReference type="ARBA" id="ARBA00023004"/>
    </source>
</evidence>
<evidence type="ECO:0000256" key="6">
    <source>
        <dbReference type="ARBA" id="ARBA00022723"/>
    </source>
</evidence>
<dbReference type="InterPro" id="IPR000283">
    <property type="entry name" value="NADH_UbQ_OxRdtase_75kDa_su_CS"/>
</dbReference>
<dbReference type="SUPFAM" id="SSF54292">
    <property type="entry name" value="2Fe-2S ferredoxin-like"/>
    <property type="match status" value="1"/>
</dbReference>
<dbReference type="PROSITE" id="PS00642">
    <property type="entry name" value="COMPLEX1_75K_2"/>
    <property type="match status" value="1"/>
</dbReference>
<accession>A0A5C1DEB6</accession>
<dbReference type="CDD" id="cd00207">
    <property type="entry name" value="fer2"/>
    <property type="match status" value="1"/>
</dbReference>
<evidence type="ECO:0000256" key="1">
    <source>
        <dbReference type="ARBA" id="ARBA00001966"/>
    </source>
</evidence>
<dbReference type="GO" id="GO:0046872">
    <property type="term" value="F:metal ion binding"/>
    <property type="evidence" value="ECO:0007669"/>
    <property type="project" value="UniProtKB-KW"/>
</dbReference>
<evidence type="ECO:0000256" key="4">
    <source>
        <dbReference type="ARBA" id="ARBA00022485"/>
    </source>
</evidence>
<evidence type="ECO:0000313" key="16">
    <source>
        <dbReference type="Proteomes" id="UP000322079"/>
    </source>
</evidence>
<keyword evidence="10" id="KW-0520">NAD</keyword>
<evidence type="ECO:0000256" key="2">
    <source>
        <dbReference type="ARBA" id="ARBA00004370"/>
    </source>
</evidence>
<dbReference type="PROSITE" id="PS51839">
    <property type="entry name" value="4FE4S_HC3"/>
    <property type="match status" value="1"/>
</dbReference>
<dbReference type="InterPro" id="IPR016214">
    <property type="entry name" value="NAD-red_Hydgase_HoxS_gsu"/>
</dbReference>